<dbReference type="NCBIfam" id="TIGR00546">
    <property type="entry name" value="lnt"/>
    <property type="match status" value="1"/>
</dbReference>
<keyword evidence="3 9" id="KW-1003">Cell membrane</keyword>
<feature type="transmembrane region" description="Helical" evidence="9">
    <location>
        <begin position="111"/>
        <end position="135"/>
    </location>
</feature>
<evidence type="ECO:0000259" key="10">
    <source>
        <dbReference type="PROSITE" id="PS50263"/>
    </source>
</evidence>
<comment type="pathway">
    <text evidence="9">Protein modification; lipoprotein biosynthesis (N-acyl transfer).</text>
</comment>
<protein>
    <recommendedName>
        <fullName evidence="9">Apolipoprotein N-acyltransferase</fullName>
        <shortName evidence="9">ALP N-acyltransferase</shortName>
        <ecNumber evidence="9">2.3.1.269</ecNumber>
    </recommendedName>
</protein>
<feature type="domain" description="CN hydrolase" evidence="10">
    <location>
        <begin position="254"/>
        <end position="528"/>
    </location>
</feature>
<comment type="subcellular location">
    <subcellularLocation>
        <location evidence="1 9">Cell membrane</location>
        <topology evidence="1 9">Multi-pass membrane protein</topology>
    </subcellularLocation>
</comment>
<gene>
    <name evidence="9 11" type="primary">lnt</name>
    <name evidence="11" type="ORF">SPIRO4BDMA_70095</name>
</gene>
<comment type="function">
    <text evidence="9">Catalyzes the phospholipid dependent N-acylation of the N-terminal cysteine of apolipoprotein, the last step in lipoprotein maturation.</text>
</comment>
<keyword evidence="8 9" id="KW-0012">Acyltransferase</keyword>
<feature type="transmembrane region" description="Helical" evidence="9">
    <location>
        <begin position="221"/>
        <end position="241"/>
    </location>
</feature>
<sequence length="566" mass="63485">MFVIYYFIMRENGVKAREYAILASRDIGQPPKPFLLRLSWAFFSALLFALAQPNELFLYGNWLLGLFCLVPLYLALEDTQKIGEASLIGALFGATNHALTSYWLFFYKNFAFWTLGTTTIAYAVVYAAAIMYGWFMLKHAGIARPVVFALAWAAFEYAKSTGFLGYPWGLLPYSFTNVAIMLQTADIWGVYGISAFLALCSASIAELFLPQWPKKPGQNRMRLRWVTISAVYGLILLAYGANAMSHPVPVRSTVRLLLCQQNTDPWISGENAALESNIRLAKDALKSNEEAGGAKPDLMVFSESSLQRPFKEYRAWFEKNPPDSPLLPFLQKTDIPLLTGLPVVINWDTYEASNSVGLIYPSGILGETYAKMHPVPFAEAIPFWEFSWFRTFVQKVIGLERGWVMGEKPVIFSLTLQNRDAVCSDIRTLPSVKFAAPICFEDAFAGQCRGFVLRGADLLINLTNDSWSRTLSAQIQHYAVARFRAIESRKALVRSTNAGVTCVVGADGRNLVELPQFKAESIIVDVPLYASPLTFYMRLGDWFAWTCVGFVGLLFVWAILREKKIV</sequence>
<feature type="transmembrane region" description="Helical" evidence="9">
    <location>
        <begin position="34"/>
        <end position="51"/>
    </location>
</feature>
<feature type="transmembrane region" description="Helical" evidence="9">
    <location>
        <begin position="188"/>
        <end position="209"/>
    </location>
</feature>
<dbReference type="InterPro" id="IPR004563">
    <property type="entry name" value="Apolipo_AcylTrfase"/>
</dbReference>
<dbReference type="HAMAP" id="MF_01148">
    <property type="entry name" value="Lnt"/>
    <property type="match status" value="1"/>
</dbReference>
<evidence type="ECO:0000256" key="9">
    <source>
        <dbReference type="HAMAP-Rule" id="MF_01148"/>
    </source>
</evidence>
<dbReference type="EMBL" id="FWDO01000007">
    <property type="protein sequence ID" value="SLM19673.1"/>
    <property type="molecule type" value="Genomic_DNA"/>
</dbReference>
<evidence type="ECO:0000256" key="6">
    <source>
        <dbReference type="ARBA" id="ARBA00022989"/>
    </source>
</evidence>
<evidence type="ECO:0000256" key="5">
    <source>
        <dbReference type="ARBA" id="ARBA00022692"/>
    </source>
</evidence>
<dbReference type="Pfam" id="PF20154">
    <property type="entry name" value="LNT_N"/>
    <property type="match status" value="1"/>
</dbReference>
<evidence type="ECO:0000313" key="11">
    <source>
        <dbReference type="EMBL" id="SLM19673.1"/>
    </source>
</evidence>
<evidence type="ECO:0000256" key="1">
    <source>
        <dbReference type="ARBA" id="ARBA00004651"/>
    </source>
</evidence>
<dbReference type="SUPFAM" id="SSF56317">
    <property type="entry name" value="Carbon-nitrogen hydrolase"/>
    <property type="match status" value="1"/>
</dbReference>
<keyword evidence="11" id="KW-0449">Lipoprotein</keyword>
<dbReference type="PANTHER" id="PTHR38686">
    <property type="entry name" value="APOLIPOPROTEIN N-ACYLTRANSFERASE"/>
    <property type="match status" value="1"/>
</dbReference>
<keyword evidence="6 9" id="KW-1133">Transmembrane helix</keyword>
<evidence type="ECO:0000256" key="4">
    <source>
        <dbReference type="ARBA" id="ARBA00022679"/>
    </source>
</evidence>
<comment type="catalytic activity">
    <reaction evidence="9">
        <text>N-terminal S-1,2-diacyl-sn-glyceryl-L-cysteinyl-[lipoprotein] + a glycerophospholipid = N-acyl-S-1,2-diacyl-sn-glyceryl-L-cysteinyl-[lipoprotein] + a 2-acyl-sn-glycero-3-phospholipid + H(+)</text>
        <dbReference type="Rhea" id="RHEA:48228"/>
        <dbReference type="Rhea" id="RHEA-COMP:14681"/>
        <dbReference type="Rhea" id="RHEA-COMP:14684"/>
        <dbReference type="ChEBI" id="CHEBI:15378"/>
        <dbReference type="ChEBI" id="CHEBI:136912"/>
        <dbReference type="ChEBI" id="CHEBI:140656"/>
        <dbReference type="ChEBI" id="CHEBI:140657"/>
        <dbReference type="ChEBI" id="CHEBI:140660"/>
        <dbReference type="EC" id="2.3.1.269"/>
    </reaction>
</comment>
<evidence type="ECO:0000256" key="7">
    <source>
        <dbReference type="ARBA" id="ARBA00023136"/>
    </source>
</evidence>
<feature type="transmembrane region" description="Helical" evidence="9">
    <location>
        <begin position="87"/>
        <end position="105"/>
    </location>
</feature>
<dbReference type="Pfam" id="PF00795">
    <property type="entry name" value="CN_hydrolase"/>
    <property type="match status" value="1"/>
</dbReference>
<keyword evidence="5 9" id="KW-0812">Transmembrane</keyword>
<dbReference type="UniPathway" id="UPA00666"/>
<dbReference type="InterPro" id="IPR045378">
    <property type="entry name" value="LNT_N"/>
</dbReference>
<dbReference type="Gene3D" id="3.60.110.10">
    <property type="entry name" value="Carbon-nitrogen hydrolase"/>
    <property type="match status" value="1"/>
</dbReference>
<dbReference type="AlphaFoldDB" id="A0A3P3XUS7"/>
<evidence type="ECO:0000256" key="2">
    <source>
        <dbReference type="ARBA" id="ARBA00010065"/>
    </source>
</evidence>
<keyword evidence="4 9" id="KW-0808">Transferase</keyword>
<evidence type="ECO:0000256" key="3">
    <source>
        <dbReference type="ARBA" id="ARBA00022475"/>
    </source>
</evidence>
<dbReference type="PANTHER" id="PTHR38686:SF1">
    <property type="entry name" value="APOLIPOPROTEIN N-ACYLTRANSFERASE"/>
    <property type="match status" value="1"/>
</dbReference>
<feature type="transmembrane region" description="Helical" evidence="9">
    <location>
        <begin position="147"/>
        <end position="168"/>
    </location>
</feature>
<name>A0A3P3XUS7_9SPIR</name>
<reference evidence="11" key="1">
    <citation type="submission" date="2017-02" db="EMBL/GenBank/DDBJ databases">
        <authorList>
            <person name="Regsiter A."/>
            <person name="William W."/>
        </authorList>
    </citation>
    <scope>NUCLEOTIDE SEQUENCE</scope>
    <source>
        <strain evidence="11">BdmA 4</strain>
    </source>
</reference>
<evidence type="ECO:0000256" key="8">
    <source>
        <dbReference type="ARBA" id="ARBA00023315"/>
    </source>
</evidence>
<comment type="similarity">
    <text evidence="2 9">Belongs to the CN hydrolase family. Apolipoprotein N-acyltransferase subfamily.</text>
</comment>
<dbReference type="InterPro" id="IPR036526">
    <property type="entry name" value="C-N_Hydrolase_sf"/>
</dbReference>
<keyword evidence="7 9" id="KW-0472">Membrane</keyword>
<dbReference type="CDD" id="cd07571">
    <property type="entry name" value="ALP_N-acyl_transferase"/>
    <property type="match status" value="1"/>
</dbReference>
<dbReference type="GO" id="GO:0042158">
    <property type="term" value="P:lipoprotein biosynthetic process"/>
    <property type="evidence" value="ECO:0007669"/>
    <property type="project" value="UniProtKB-UniRule"/>
</dbReference>
<feature type="transmembrane region" description="Helical" evidence="9">
    <location>
        <begin position="542"/>
        <end position="560"/>
    </location>
</feature>
<dbReference type="PROSITE" id="PS50263">
    <property type="entry name" value="CN_HYDROLASE"/>
    <property type="match status" value="1"/>
</dbReference>
<dbReference type="GO" id="GO:0016410">
    <property type="term" value="F:N-acyltransferase activity"/>
    <property type="evidence" value="ECO:0007669"/>
    <property type="project" value="UniProtKB-UniRule"/>
</dbReference>
<proteinExistence type="inferred from homology"/>
<feature type="transmembrane region" description="Helical" evidence="9">
    <location>
        <begin position="57"/>
        <end position="75"/>
    </location>
</feature>
<accession>A0A3P3XUS7</accession>
<organism evidence="11">
    <name type="scientific">uncultured spirochete</name>
    <dbReference type="NCBI Taxonomy" id="156406"/>
    <lineage>
        <taxon>Bacteria</taxon>
        <taxon>Pseudomonadati</taxon>
        <taxon>Spirochaetota</taxon>
        <taxon>Spirochaetia</taxon>
        <taxon>Spirochaetales</taxon>
        <taxon>environmental samples</taxon>
    </lineage>
</organism>
<dbReference type="GO" id="GO:0005886">
    <property type="term" value="C:plasma membrane"/>
    <property type="evidence" value="ECO:0007669"/>
    <property type="project" value="UniProtKB-SubCell"/>
</dbReference>
<dbReference type="EC" id="2.3.1.269" evidence="9"/>
<dbReference type="InterPro" id="IPR003010">
    <property type="entry name" value="C-N_Hydrolase"/>
</dbReference>